<dbReference type="InterPro" id="IPR041627">
    <property type="entry name" value="AAA_lid_6"/>
</dbReference>
<dbReference type="PANTHER" id="PTHR43392:SF2">
    <property type="entry name" value="AAA-TYPE ATPASE FAMILY PROTEIN _ ANKYRIN REPEAT FAMILY PROTEIN"/>
    <property type="match status" value="1"/>
</dbReference>
<keyword evidence="2" id="KW-0547">Nucleotide-binding</keyword>
<dbReference type="CDD" id="cd19481">
    <property type="entry name" value="RecA-like_protease"/>
    <property type="match status" value="1"/>
</dbReference>
<dbReference type="Pfam" id="PF00004">
    <property type="entry name" value="AAA"/>
    <property type="match status" value="2"/>
</dbReference>
<dbReference type="PRINTS" id="PR00819">
    <property type="entry name" value="CBXCFQXSUPER"/>
</dbReference>
<dbReference type="InterPro" id="IPR050773">
    <property type="entry name" value="CbxX/CfxQ_RuBisCO_ESX"/>
</dbReference>
<dbReference type="GO" id="GO:0005524">
    <property type="term" value="F:ATP binding"/>
    <property type="evidence" value="ECO:0007669"/>
    <property type="project" value="UniProtKB-KW"/>
</dbReference>
<accession>A0A974NNW9</accession>
<dbReference type="Proteomes" id="UP000595254">
    <property type="component" value="Chromosome"/>
</dbReference>
<dbReference type="Gene3D" id="3.40.50.300">
    <property type="entry name" value="P-loop containing nucleotide triphosphate hydrolases"/>
    <property type="match status" value="2"/>
</dbReference>
<evidence type="ECO:0000313" key="5">
    <source>
        <dbReference type="EMBL" id="QQT01354.1"/>
    </source>
</evidence>
<dbReference type="RefSeq" id="WP_040373498.1">
    <property type="nucleotide sequence ID" value="NZ_CP068053.1"/>
</dbReference>
<dbReference type="SMART" id="SM00382">
    <property type="entry name" value="AAA"/>
    <property type="match status" value="2"/>
</dbReference>
<gene>
    <name evidence="5" type="ORF">I6J18_05660</name>
</gene>
<dbReference type="EMBL" id="CP068053">
    <property type="protein sequence ID" value="QQT01354.1"/>
    <property type="molecule type" value="Genomic_DNA"/>
</dbReference>
<dbReference type="FunFam" id="3.40.50.300:FF:000216">
    <property type="entry name" value="Type VII secretion ATPase EccA"/>
    <property type="match status" value="2"/>
</dbReference>
<keyword evidence="6" id="KW-1185">Reference proteome</keyword>
<evidence type="ECO:0000256" key="3">
    <source>
        <dbReference type="ARBA" id="ARBA00022840"/>
    </source>
</evidence>
<protein>
    <submittedName>
        <fullName evidence="5">AAA family ATPase</fullName>
    </submittedName>
</protein>
<dbReference type="Pfam" id="PF17866">
    <property type="entry name" value="AAA_lid_6"/>
    <property type="match status" value="2"/>
</dbReference>
<evidence type="ECO:0000259" key="4">
    <source>
        <dbReference type="SMART" id="SM00382"/>
    </source>
</evidence>
<dbReference type="KEGG" id="ppsr:I6J18_05660"/>
<dbReference type="SUPFAM" id="SSF52540">
    <property type="entry name" value="P-loop containing nucleoside triphosphate hydrolases"/>
    <property type="match status" value="2"/>
</dbReference>
<keyword evidence="3" id="KW-0067">ATP-binding</keyword>
<name>A0A974NNW9_PERPY</name>
<dbReference type="GO" id="GO:0016887">
    <property type="term" value="F:ATP hydrolysis activity"/>
    <property type="evidence" value="ECO:0007669"/>
    <property type="project" value="InterPro"/>
</dbReference>
<sequence length="774" mass="88044">MTSNQENKRTDLPQHTYMDETDPASIVQALKNIHETNQEADIERSRLYSLLAKIQKAGRGEGSLYTAWVQEALRLNPANQLANQLLADSEWRKYLGIFDDYVFPQMRETDNRTAKKNIAEQYIKNCELYLENTKKTQDRLHKGLWAAQSIEDPKLLERYQKAEVLLTDIKEILTLLHQASIDYEESITGVFHTATHYAVIKQALEKLQRSRDEWNALFEQTEETLPAGGPLEELEAMVGLSGVKNRVRDFYRFLQYQNRRTEIGLRIKSEQSLNMVLTGNPGTGKTTIARLLAKIYYELGVLPREEVLEVERSQLVGAYVGQTEEKVQAIVEKSVGGVLFIDEAYSLKRDGKSGDDYGQTVIDTLVSLMTNQKYNGKFAVILAGYPDEMRQFLQANPGLRSRFPQSNHFHLPDYTTEELLEIANQAALENDYLLTKEALIELEEKLEQEQVDETFGNARTARTLVTDAIFTKGSRAKVDTKQVLEFTVLSPEDFQMNDSTTGHSPWKTFDKLVGLKDIKREVEALASYARIQHIRRRQGMKAVPVQFHAVFTGNPGTGKTTVAQIYSELLKENGMLKRGHLVVASRADFIAGYVGQTALKTKKKIKEALGGVLFIDEAYSLLSQGENDFGKEAIDTLVAEMTRHNENLVVILAGYTKEIDRLLSSNPGLRSRFKKFIHFPDYNTEELIEIMQRYSEEYQYTLSEEALAWVTAYLTHYHAPGNGRYAANLINEAIQMQALRLMPKSTDVWEDTDLMVITENDLKQAAEKLKKGEK</sequence>
<dbReference type="CDD" id="cd00009">
    <property type="entry name" value="AAA"/>
    <property type="match status" value="1"/>
</dbReference>
<feature type="domain" description="AAA+ ATPase" evidence="4">
    <location>
        <begin position="271"/>
        <end position="413"/>
    </location>
</feature>
<reference evidence="5 6" key="1">
    <citation type="submission" date="2021-01" db="EMBL/GenBank/DDBJ databases">
        <title>FDA dAtabase for Regulatory Grade micrObial Sequences (FDA-ARGOS): Supporting development and validation of Infectious Disease Dx tests.</title>
        <authorList>
            <person name="Nelson B."/>
            <person name="Plummer A."/>
            <person name="Tallon L."/>
            <person name="Sadzewicz L."/>
            <person name="Zhao X."/>
            <person name="Boylan J."/>
            <person name="Ott S."/>
            <person name="Bowen H."/>
            <person name="Vavikolanu K."/>
            <person name="Mehta A."/>
            <person name="Aluvathingal J."/>
            <person name="Nadendla S."/>
            <person name="Myers T."/>
            <person name="Yan Y."/>
            <person name="Sichtig H."/>
        </authorList>
    </citation>
    <scope>NUCLEOTIDE SEQUENCE [LARGE SCALE GENOMIC DNA]</scope>
    <source>
        <strain evidence="5 6">FDAARGOS_1161</strain>
    </source>
</reference>
<dbReference type="PANTHER" id="PTHR43392">
    <property type="entry name" value="AAA-TYPE ATPASE FAMILY PROTEIN / ANKYRIN REPEAT FAMILY PROTEIN"/>
    <property type="match status" value="1"/>
</dbReference>
<dbReference type="Gene3D" id="1.10.8.60">
    <property type="match status" value="2"/>
</dbReference>
<evidence type="ECO:0000256" key="2">
    <source>
        <dbReference type="ARBA" id="ARBA00022741"/>
    </source>
</evidence>
<dbReference type="InterPro" id="IPR003593">
    <property type="entry name" value="AAA+_ATPase"/>
</dbReference>
<dbReference type="InterPro" id="IPR027417">
    <property type="entry name" value="P-loop_NTPase"/>
</dbReference>
<comment type="similarity">
    <text evidence="1">Belongs to the CbxX/CfxQ family.</text>
</comment>
<dbReference type="InterPro" id="IPR000641">
    <property type="entry name" value="CbxX/CfxQ"/>
</dbReference>
<evidence type="ECO:0000256" key="1">
    <source>
        <dbReference type="ARBA" id="ARBA00010378"/>
    </source>
</evidence>
<feature type="domain" description="AAA+ ATPase" evidence="4">
    <location>
        <begin position="545"/>
        <end position="681"/>
    </location>
</feature>
<evidence type="ECO:0000313" key="6">
    <source>
        <dbReference type="Proteomes" id="UP000595254"/>
    </source>
</evidence>
<proteinExistence type="inferred from homology"/>
<dbReference type="AlphaFoldDB" id="A0A974NNW9"/>
<organism evidence="5 6">
    <name type="scientific">Peribacillus psychrosaccharolyticus</name>
    <name type="common">Bacillus psychrosaccharolyticus</name>
    <dbReference type="NCBI Taxonomy" id="1407"/>
    <lineage>
        <taxon>Bacteria</taxon>
        <taxon>Bacillati</taxon>
        <taxon>Bacillota</taxon>
        <taxon>Bacilli</taxon>
        <taxon>Bacillales</taxon>
        <taxon>Bacillaceae</taxon>
        <taxon>Peribacillus</taxon>
    </lineage>
</organism>
<dbReference type="InterPro" id="IPR003959">
    <property type="entry name" value="ATPase_AAA_core"/>
</dbReference>